<keyword evidence="2" id="KW-0472">Membrane</keyword>
<gene>
    <name evidence="4" type="ORF">KC01_LOCUS10670</name>
</gene>
<evidence type="ECO:0000313" key="5">
    <source>
        <dbReference type="Proteomes" id="UP001497482"/>
    </source>
</evidence>
<feature type="transmembrane region" description="Helical" evidence="2">
    <location>
        <begin position="172"/>
        <end position="192"/>
    </location>
</feature>
<name>A0AAV2JST6_KNICA</name>
<sequence>MFIFCFVLALSLCHITLCITAPIDTVIIQVQVSAQPLMQQVFLNGLAFTSLSQEINNIVQSLADAILPIGVNQTAELRNHTVLRSRSCILEGSELHWTDRVFYDGEVHLSLESSDTWTAHVPQALHLKAKWDQEVDRTKVERVRLQEGCIQLIKELKFTQEEQVPHIPLPQVLIPILAVVAFTGLFVISLCLSKNVGLRHPGGVIGSVIHYPKDIPDETSKGFDYQTI</sequence>
<proteinExistence type="predicted"/>
<accession>A0AAV2JST6</accession>
<keyword evidence="3" id="KW-0732">Signal</keyword>
<keyword evidence="2" id="KW-1133">Transmembrane helix</keyword>
<feature type="signal peptide" evidence="3">
    <location>
        <begin position="1"/>
        <end position="20"/>
    </location>
</feature>
<keyword evidence="2" id="KW-0812">Transmembrane</keyword>
<keyword evidence="5" id="KW-1185">Reference proteome</keyword>
<evidence type="ECO:0000256" key="3">
    <source>
        <dbReference type="SAM" id="SignalP"/>
    </source>
</evidence>
<dbReference type="SUPFAM" id="SSF54452">
    <property type="entry name" value="MHC antigen-recognition domain"/>
    <property type="match status" value="1"/>
</dbReference>
<reference evidence="4 5" key="1">
    <citation type="submission" date="2024-04" db="EMBL/GenBank/DDBJ databases">
        <authorList>
            <person name="Waldvogel A.-M."/>
            <person name="Schoenle A."/>
        </authorList>
    </citation>
    <scope>NUCLEOTIDE SEQUENCE [LARGE SCALE GENOMIC DNA]</scope>
</reference>
<dbReference type="Proteomes" id="UP001497482">
    <property type="component" value="Chromosome 14"/>
</dbReference>
<keyword evidence="1" id="KW-0325">Glycoprotein</keyword>
<dbReference type="InterPro" id="IPR011162">
    <property type="entry name" value="MHC_I/II-like_Ag-recog"/>
</dbReference>
<protein>
    <submittedName>
        <fullName evidence="4">Uncharacterized protein</fullName>
    </submittedName>
</protein>
<evidence type="ECO:0000313" key="4">
    <source>
        <dbReference type="EMBL" id="CAL1579666.1"/>
    </source>
</evidence>
<organism evidence="4 5">
    <name type="scientific">Knipowitschia caucasica</name>
    <name type="common">Caucasian dwarf goby</name>
    <name type="synonym">Pomatoschistus caucasicus</name>
    <dbReference type="NCBI Taxonomy" id="637954"/>
    <lineage>
        <taxon>Eukaryota</taxon>
        <taxon>Metazoa</taxon>
        <taxon>Chordata</taxon>
        <taxon>Craniata</taxon>
        <taxon>Vertebrata</taxon>
        <taxon>Euteleostomi</taxon>
        <taxon>Actinopterygii</taxon>
        <taxon>Neopterygii</taxon>
        <taxon>Teleostei</taxon>
        <taxon>Neoteleostei</taxon>
        <taxon>Acanthomorphata</taxon>
        <taxon>Gobiaria</taxon>
        <taxon>Gobiiformes</taxon>
        <taxon>Gobioidei</taxon>
        <taxon>Gobiidae</taxon>
        <taxon>Gobiinae</taxon>
        <taxon>Knipowitschia</taxon>
    </lineage>
</organism>
<evidence type="ECO:0000256" key="1">
    <source>
        <dbReference type="ARBA" id="ARBA00023180"/>
    </source>
</evidence>
<dbReference type="Gene3D" id="3.30.500.10">
    <property type="entry name" value="MHC class I-like antigen recognition-like"/>
    <property type="match status" value="1"/>
</dbReference>
<dbReference type="EMBL" id="OZ035836">
    <property type="protein sequence ID" value="CAL1579666.1"/>
    <property type="molecule type" value="Genomic_DNA"/>
</dbReference>
<evidence type="ECO:0000256" key="2">
    <source>
        <dbReference type="SAM" id="Phobius"/>
    </source>
</evidence>
<feature type="chain" id="PRO_5043707671" evidence="3">
    <location>
        <begin position="21"/>
        <end position="228"/>
    </location>
</feature>
<dbReference type="InterPro" id="IPR037055">
    <property type="entry name" value="MHC_I-like_Ag-recog_sf"/>
</dbReference>
<dbReference type="AlphaFoldDB" id="A0AAV2JST6"/>